<gene>
    <name evidence="2" type="ORF">DAT39_008863</name>
</gene>
<protein>
    <submittedName>
        <fullName evidence="2">Cystatin-like</fullName>
    </submittedName>
</protein>
<dbReference type="Pfam" id="PF00031">
    <property type="entry name" value="Cystatin"/>
    <property type="match status" value="1"/>
</dbReference>
<name>A0A8J4UPT4_CLAMG</name>
<dbReference type="GO" id="GO:0004869">
    <property type="term" value="F:cysteine-type endopeptidase inhibitor activity"/>
    <property type="evidence" value="ECO:0007669"/>
    <property type="project" value="InterPro"/>
</dbReference>
<dbReference type="SUPFAM" id="SSF54403">
    <property type="entry name" value="Cystatin/monellin"/>
    <property type="match status" value="1"/>
</dbReference>
<accession>A0A8J4UPT4</accession>
<reference evidence="2" key="1">
    <citation type="submission" date="2020-07" db="EMBL/GenBank/DDBJ databases">
        <title>Clarias magur genome sequencing, assembly and annotation.</title>
        <authorList>
            <person name="Kushwaha B."/>
            <person name="Kumar R."/>
            <person name="Das P."/>
            <person name="Joshi C.G."/>
            <person name="Kumar D."/>
            <person name="Nagpure N.S."/>
            <person name="Pandey M."/>
            <person name="Agarwal S."/>
            <person name="Srivastava S."/>
            <person name="Singh M."/>
            <person name="Sahoo L."/>
            <person name="Jayasankar P."/>
            <person name="Meher P.K."/>
            <person name="Koringa P.G."/>
            <person name="Iquebal M.A."/>
            <person name="Das S.P."/>
            <person name="Bit A."/>
            <person name="Patnaik S."/>
            <person name="Patel N."/>
            <person name="Shah T.M."/>
            <person name="Hinsu A."/>
            <person name="Jena J.K."/>
        </authorList>
    </citation>
    <scope>NUCLEOTIDE SEQUENCE</scope>
    <source>
        <strain evidence="2">CIFAMagur01</strain>
        <tissue evidence="2">Testis</tissue>
    </source>
</reference>
<organism evidence="2 3">
    <name type="scientific">Clarias magur</name>
    <name type="common">Asian catfish</name>
    <name type="synonym">Macropteronotus magur</name>
    <dbReference type="NCBI Taxonomy" id="1594786"/>
    <lineage>
        <taxon>Eukaryota</taxon>
        <taxon>Metazoa</taxon>
        <taxon>Chordata</taxon>
        <taxon>Craniata</taxon>
        <taxon>Vertebrata</taxon>
        <taxon>Euteleostomi</taxon>
        <taxon>Actinopterygii</taxon>
        <taxon>Neopterygii</taxon>
        <taxon>Teleostei</taxon>
        <taxon>Ostariophysi</taxon>
        <taxon>Siluriformes</taxon>
        <taxon>Clariidae</taxon>
        <taxon>Clarias</taxon>
    </lineage>
</organism>
<evidence type="ECO:0000313" key="2">
    <source>
        <dbReference type="EMBL" id="KAF5901417.1"/>
    </source>
</evidence>
<proteinExistence type="predicted"/>
<dbReference type="AlphaFoldDB" id="A0A8J4UPT4"/>
<dbReference type="InterPro" id="IPR000010">
    <property type="entry name" value="Cystatin_dom"/>
</dbReference>
<dbReference type="InterPro" id="IPR046350">
    <property type="entry name" value="Cystatin_sf"/>
</dbReference>
<dbReference type="OrthoDB" id="1908104at2759"/>
<keyword evidence="3" id="KW-1185">Reference proteome</keyword>
<sequence length="61" mass="6984">VLLFAFSVAVVSVENFKDLVDVDINVPEIQDALQFAVTQHNKMRHKRYTSQVVKVIKAQKQ</sequence>
<feature type="non-terminal residue" evidence="2">
    <location>
        <position position="61"/>
    </location>
</feature>
<comment type="caution">
    <text evidence="2">The sequence shown here is derived from an EMBL/GenBank/DDBJ whole genome shotgun (WGS) entry which is preliminary data.</text>
</comment>
<dbReference type="CDD" id="cd00042">
    <property type="entry name" value="CY"/>
    <property type="match status" value="1"/>
</dbReference>
<feature type="non-terminal residue" evidence="2">
    <location>
        <position position="1"/>
    </location>
</feature>
<dbReference type="Proteomes" id="UP000727407">
    <property type="component" value="Unassembled WGS sequence"/>
</dbReference>
<feature type="domain" description="Cystatin" evidence="1">
    <location>
        <begin position="21"/>
        <end position="61"/>
    </location>
</feature>
<evidence type="ECO:0000259" key="1">
    <source>
        <dbReference type="Pfam" id="PF00031"/>
    </source>
</evidence>
<dbReference type="Gene3D" id="3.10.450.10">
    <property type="match status" value="1"/>
</dbReference>
<dbReference type="EMBL" id="QNUK01000113">
    <property type="protein sequence ID" value="KAF5901417.1"/>
    <property type="molecule type" value="Genomic_DNA"/>
</dbReference>
<evidence type="ECO:0000313" key="3">
    <source>
        <dbReference type="Proteomes" id="UP000727407"/>
    </source>
</evidence>